<reference evidence="3 4" key="1">
    <citation type="submission" date="2021-07" db="EMBL/GenBank/DDBJ databases">
        <authorList>
            <person name="So Y."/>
        </authorList>
    </citation>
    <scope>NUCLEOTIDE SEQUENCE [LARGE SCALE GENOMIC DNA]</scope>
    <source>
        <strain evidence="3 4">HJA6</strain>
    </source>
</reference>
<comment type="caution">
    <text evidence="3">The sequence shown here is derived from an EMBL/GenBank/DDBJ whole genome shotgun (WGS) entry which is preliminary data.</text>
</comment>
<proteinExistence type="predicted"/>
<evidence type="ECO:0000256" key="1">
    <source>
        <dbReference type="SAM" id="MobiDB-lite"/>
    </source>
</evidence>
<feature type="compositionally biased region" description="Pro residues" evidence="1">
    <location>
        <begin position="1"/>
        <end position="10"/>
    </location>
</feature>
<feature type="region of interest" description="Disordered" evidence="1">
    <location>
        <begin position="1"/>
        <end position="29"/>
    </location>
</feature>
<name>A0ABS7ABE5_9PROT</name>
<feature type="domain" description="Flagellar protein FlgJ N-terminal" evidence="2">
    <location>
        <begin position="53"/>
        <end position="92"/>
    </location>
</feature>
<dbReference type="InterPro" id="IPR019301">
    <property type="entry name" value="Flagellar_prot_FlgJ_N"/>
</dbReference>
<accession>A0ABS7ABE5</accession>
<protein>
    <submittedName>
        <fullName evidence="3">Rod-binding protein</fullName>
    </submittedName>
</protein>
<evidence type="ECO:0000313" key="4">
    <source>
        <dbReference type="Proteomes" id="UP001196565"/>
    </source>
</evidence>
<dbReference type="Proteomes" id="UP001196565">
    <property type="component" value="Unassembled WGS sequence"/>
</dbReference>
<dbReference type="EMBL" id="JAHYBZ010000006">
    <property type="protein sequence ID" value="MBW6399627.1"/>
    <property type="molecule type" value="Genomic_DNA"/>
</dbReference>
<dbReference type="Pfam" id="PF10135">
    <property type="entry name" value="Rod-binding"/>
    <property type="match status" value="1"/>
</dbReference>
<organism evidence="3 4">
    <name type="scientific">Roseomonas alba</name>
    <dbReference type="NCBI Taxonomy" id="2846776"/>
    <lineage>
        <taxon>Bacteria</taxon>
        <taxon>Pseudomonadati</taxon>
        <taxon>Pseudomonadota</taxon>
        <taxon>Alphaproteobacteria</taxon>
        <taxon>Acetobacterales</taxon>
        <taxon>Roseomonadaceae</taxon>
        <taxon>Roseomonas</taxon>
    </lineage>
</organism>
<keyword evidence="4" id="KW-1185">Reference proteome</keyword>
<sequence length="111" mass="11487">MDAPALPPVQPRGLAAPNARGSEAAQRRAAQDFEAQALGLLLQPIFATVDANRSSFGGGAAEAQWQPMLVDAYATAAVRSGHGIGLADAVLRELQRLRGAETPPNTGETTP</sequence>
<evidence type="ECO:0000313" key="3">
    <source>
        <dbReference type="EMBL" id="MBW6399627.1"/>
    </source>
</evidence>
<dbReference type="RefSeq" id="WP_219764236.1">
    <property type="nucleotide sequence ID" value="NZ_JAHYBZ010000006.1"/>
</dbReference>
<gene>
    <name evidence="3" type="ORF">KPL78_17340</name>
</gene>
<evidence type="ECO:0000259" key="2">
    <source>
        <dbReference type="Pfam" id="PF10135"/>
    </source>
</evidence>